<keyword evidence="2" id="KW-1185">Reference proteome</keyword>
<protein>
    <submittedName>
        <fullName evidence="1">Uncharacterized protein</fullName>
    </submittedName>
</protein>
<dbReference type="Proteomes" id="UP000015106">
    <property type="component" value="Chromosome 6"/>
</dbReference>
<accession>A0A8R7QQ88</accession>
<name>A0A8R7QQ88_TRIUA</name>
<dbReference type="EnsemblPlants" id="TuG1812G0600001233.01.T01">
    <property type="protein sequence ID" value="TuG1812G0600001233.01.T01.cds251071"/>
    <property type="gene ID" value="TuG1812G0600001233.01"/>
</dbReference>
<sequence>MPRREREREFERWSRGDNSFCSCGFRDIPPLDLIFSSLSLRSLAAAVGCSCLSPSQV</sequence>
<evidence type="ECO:0000313" key="1">
    <source>
        <dbReference type="EnsemblPlants" id="TuG1812G0600001233.01.T01.cds251071"/>
    </source>
</evidence>
<reference evidence="1" key="3">
    <citation type="submission" date="2022-06" db="UniProtKB">
        <authorList>
            <consortium name="EnsemblPlants"/>
        </authorList>
    </citation>
    <scope>IDENTIFICATION</scope>
</reference>
<evidence type="ECO:0000313" key="2">
    <source>
        <dbReference type="Proteomes" id="UP000015106"/>
    </source>
</evidence>
<organism evidence="1 2">
    <name type="scientific">Triticum urartu</name>
    <name type="common">Red wild einkorn</name>
    <name type="synonym">Crithodium urartu</name>
    <dbReference type="NCBI Taxonomy" id="4572"/>
    <lineage>
        <taxon>Eukaryota</taxon>
        <taxon>Viridiplantae</taxon>
        <taxon>Streptophyta</taxon>
        <taxon>Embryophyta</taxon>
        <taxon>Tracheophyta</taxon>
        <taxon>Spermatophyta</taxon>
        <taxon>Magnoliopsida</taxon>
        <taxon>Liliopsida</taxon>
        <taxon>Poales</taxon>
        <taxon>Poaceae</taxon>
        <taxon>BOP clade</taxon>
        <taxon>Pooideae</taxon>
        <taxon>Triticodae</taxon>
        <taxon>Triticeae</taxon>
        <taxon>Triticinae</taxon>
        <taxon>Triticum</taxon>
    </lineage>
</organism>
<reference evidence="1" key="2">
    <citation type="submission" date="2018-03" db="EMBL/GenBank/DDBJ databases">
        <title>The Triticum urartu genome reveals the dynamic nature of wheat genome evolution.</title>
        <authorList>
            <person name="Ling H."/>
            <person name="Ma B."/>
            <person name="Shi X."/>
            <person name="Liu H."/>
            <person name="Dong L."/>
            <person name="Sun H."/>
            <person name="Cao Y."/>
            <person name="Gao Q."/>
            <person name="Zheng S."/>
            <person name="Li Y."/>
            <person name="Yu Y."/>
            <person name="Du H."/>
            <person name="Qi M."/>
            <person name="Li Y."/>
            <person name="Yu H."/>
            <person name="Cui Y."/>
            <person name="Wang N."/>
            <person name="Chen C."/>
            <person name="Wu H."/>
            <person name="Zhao Y."/>
            <person name="Zhang J."/>
            <person name="Li Y."/>
            <person name="Zhou W."/>
            <person name="Zhang B."/>
            <person name="Hu W."/>
            <person name="Eijk M."/>
            <person name="Tang J."/>
            <person name="Witsenboer H."/>
            <person name="Zhao S."/>
            <person name="Li Z."/>
            <person name="Zhang A."/>
            <person name="Wang D."/>
            <person name="Liang C."/>
        </authorList>
    </citation>
    <scope>NUCLEOTIDE SEQUENCE [LARGE SCALE GENOMIC DNA]</scope>
    <source>
        <strain evidence="1">cv. G1812</strain>
    </source>
</reference>
<proteinExistence type="predicted"/>
<dbReference type="AlphaFoldDB" id="A0A8R7QQ88"/>
<reference evidence="2" key="1">
    <citation type="journal article" date="2013" name="Nature">
        <title>Draft genome of the wheat A-genome progenitor Triticum urartu.</title>
        <authorList>
            <person name="Ling H.Q."/>
            <person name="Zhao S."/>
            <person name="Liu D."/>
            <person name="Wang J."/>
            <person name="Sun H."/>
            <person name="Zhang C."/>
            <person name="Fan H."/>
            <person name="Li D."/>
            <person name="Dong L."/>
            <person name="Tao Y."/>
            <person name="Gao C."/>
            <person name="Wu H."/>
            <person name="Li Y."/>
            <person name="Cui Y."/>
            <person name="Guo X."/>
            <person name="Zheng S."/>
            <person name="Wang B."/>
            <person name="Yu K."/>
            <person name="Liang Q."/>
            <person name="Yang W."/>
            <person name="Lou X."/>
            <person name="Chen J."/>
            <person name="Feng M."/>
            <person name="Jian J."/>
            <person name="Zhang X."/>
            <person name="Luo G."/>
            <person name="Jiang Y."/>
            <person name="Liu J."/>
            <person name="Wang Z."/>
            <person name="Sha Y."/>
            <person name="Zhang B."/>
            <person name="Wu H."/>
            <person name="Tang D."/>
            <person name="Shen Q."/>
            <person name="Xue P."/>
            <person name="Zou S."/>
            <person name="Wang X."/>
            <person name="Liu X."/>
            <person name="Wang F."/>
            <person name="Yang Y."/>
            <person name="An X."/>
            <person name="Dong Z."/>
            <person name="Zhang K."/>
            <person name="Zhang X."/>
            <person name="Luo M.C."/>
            <person name="Dvorak J."/>
            <person name="Tong Y."/>
            <person name="Wang J."/>
            <person name="Yang H."/>
            <person name="Li Z."/>
            <person name="Wang D."/>
            <person name="Zhang A."/>
            <person name="Wang J."/>
        </authorList>
    </citation>
    <scope>NUCLEOTIDE SEQUENCE</scope>
    <source>
        <strain evidence="2">cv. G1812</strain>
    </source>
</reference>
<dbReference type="Gramene" id="TuG1812G0600001233.01.T01">
    <property type="protein sequence ID" value="TuG1812G0600001233.01.T01.cds251071"/>
    <property type="gene ID" value="TuG1812G0600001233.01"/>
</dbReference>